<keyword evidence="3" id="KW-1185">Reference proteome</keyword>
<dbReference type="Proteomes" id="UP000518752">
    <property type="component" value="Unassembled WGS sequence"/>
</dbReference>
<name>A0A8H5M7C5_9AGAR</name>
<dbReference type="InterPro" id="IPR036047">
    <property type="entry name" value="F-box-like_dom_sf"/>
</dbReference>
<sequence>MFAKSLPPCQSPLRRYVCSGSQTPQIHTLPAELLLEIFFWCHPLGLHVTTGEKPIAEAMSLAQTCSRWRQICLGSTTLWNQINVNLVDVGRNATQLVELYLRYSRDAPLILTITDFEEGEDDIHAEELEDAAYDILASLVAACERWSRVNLDVAWNFFDAFPFDMPDLQVPEPFPRLESLSVQWEPVSSVTDFCKSNVLFDKLAFAQNLRDLEIASYNTTIPMPLQKLTRISVCSLTCWTFYQLLSSCQSLEYLMVDHLVLSEDDFFVVSCSPSLKNARLSVGGNSHHIEQLFQSITLPSLNDLHIQASCTEFPLDSVTSMLCRSKSINGLQQLSLDAAAKDTELLDLLRLTKNLRALRIHTHYQLTSHFFSQLTFPTDTRSFREVLIPNLNYLYLACHCFAAPIGIAGIEMFESRFQPASWLPQSYRSLTLHLPRRNRQLPASMLTRLGYLTSIGLDLRII</sequence>
<dbReference type="OrthoDB" id="3365698at2759"/>
<dbReference type="Pfam" id="PF12937">
    <property type="entry name" value="F-box-like"/>
    <property type="match status" value="1"/>
</dbReference>
<accession>A0A8H5M7C5</accession>
<dbReference type="InterPro" id="IPR032675">
    <property type="entry name" value="LRR_dom_sf"/>
</dbReference>
<reference evidence="2 3" key="1">
    <citation type="journal article" date="2020" name="ISME J.">
        <title>Uncovering the hidden diversity of litter-decomposition mechanisms in mushroom-forming fungi.</title>
        <authorList>
            <person name="Floudas D."/>
            <person name="Bentzer J."/>
            <person name="Ahren D."/>
            <person name="Johansson T."/>
            <person name="Persson P."/>
            <person name="Tunlid A."/>
        </authorList>
    </citation>
    <scope>NUCLEOTIDE SEQUENCE [LARGE SCALE GENOMIC DNA]</scope>
    <source>
        <strain evidence="2 3">CBS 406.79</strain>
    </source>
</reference>
<dbReference type="EMBL" id="JAACJN010000047">
    <property type="protein sequence ID" value="KAF5383452.1"/>
    <property type="molecule type" value="Genomic_DNA"/>
</dbReference>
<dbReference type="Gene3D" id="3.80.10.10">
    <property type="entry name" value="Ribonuclease Inhibitor"/>
    <property type="match status" value="1"/>
</dbReference>
<protein>
    <recommendedName>
        <fullName evidence="1">F-box domain-containing protein</fullName>
    </recommendedName>
</protein>
<dbReference type="AlphaFoldDB" id="A0A8H5M7C5"/>
<feature type="domain" description="F-box" evidence="1">
    <location>
        <begin position="27"/>
        <end position="83"/>
    </location>
</feature>
<proteinExistence type="predicted"/>
<comment type="caution">
    <text evidence="2">The sequence shown here is derived from an EMBL/GenBank/DDBJ whole genome shotgun (WGS) entry which is preliminary data.</text>
</comment>
<gene>
    <name evidence="2" type="ORF">D9757_006107</name>
</gene>
<dbReference type="SUPFAM" id="SSF52047">
    <property type="entry name" value="RNI-like"/>
    <property type="match status" value="1"/>
</dbReference>
<dbReference type="InterPro" id="IPR001810">
    <property type="entry name" value="F-box_dom"/>
</dbReference>
<evidence type="ECO:0000313" key="3">
    <source>
        <dbReference type="Proteomes" id="UP000518752"/>
    </source>
</evidence>
<dbReference type="Gene3D" id="1.20.1280.50">
    <property type="match status" value="1"/>
</dbReference>
<evidence type="ECO:0000313" key="2">
    <source>
        <dbReference type="EMBL" id="KAF5383452.1"/>
    </source>
</evidence>
<organism evidence="2 3">
    <name type="scientific">Collybiopsis confluens</name>
    <dbReference type="NCBI Taxonomy" id="2823264"/>
    <lineage>
        <taxon>Eukaryota</taxon>
        <taxon>Fungi</taxon>
        <taxon>Dikarya</taxon>
        <taxon>Basidiomycota</taxon>
        <taxon>Agaricomycotina</taxon>
        <taxon>Agaricomycetes</taxon>
        <taxon>Agaricomycetidae</taxon>
        <taxon>Agaricales</taxon>
        <taxon>Marasmiineae</taxon>
        <taxon>Omphalotaceae</taxon>
        <taxon>Collybiopsis</taxon>
    </lineage>
</organism>
<dbReference type="SUPFAM" id="SSF81383">
    <property type="entry name" value="F-box domain"/>
    <property type="match status" value="1"/>
</dbReference>
<evidence type="ECO:0000259" key="1">
    <source>
        <dbReference type="Pfam" id="PF12937"/>
    </source>
</evidence>